<organism evidence="1 2">
    <name type="scientific">Cichorium intybus</name>
    <name type="common">Chicory</name>
    <dbReference type="NCBI Taxonomy" id="13427"/>
    <lineage>
        <taxon>Eukaryota</taxon>
        <taxon>Viridiplantae</taxon>
        <taxon>Streptophyta</taxon>
        <taxon>Embryophyta</taxon>
        <taxon>Tracheophyta</taxon>
        <taxon>Spermatophyta</taxon>
        <taxon>Magnoliopsida</taxon>
        <taxon>eudicotyledons</taxon>
        <taxon>Gunneridae</taxon>
        <taxon>Pentapetalae</taxon>
        <taxon>asterids</taxon>
        <taxon>campanulids</taxon>
        <taxon>Asterales</taxon>
        <taxon>Asteraceae</taxon>
        <taxon>Cichorioideae</taxon>
        <taxon>Cichorieae</taxon>
        <taxon>Cichoriinae</taxon>
        <taxon>Cichorium</taxon>
    </lineage>
</organism>
<evidence type="ECO:0000313" key="2">
    <source>
        <dbReference type="Proteomes" id="UP001055811"/>
    </source>
</evidence>
<proteinExistence type="predicted"/>
<name>A0ACB9G5V5_CICIN</name>
<comment type="caution">
    <text evidence="1">The sequence shown here is derived from an EMBL/GenBank/DDBJ whole genome shotgun (WGS) entry which is preliminary data.</text>
</comment>
<keyword evidence="2" id="KW-1185">Reference proteome</keyword>
<gene>
    <name evidence="1" type="ORF">L2E82_07976</name>
</gene>
<reference evidence="1 2" key="2">
    <citation type="journal article" date="2022" name="Mol. Ecol. Resour.">
        <title>The genomes of chicory, endive, great burdock and yacon provide insights into Asteraceae paleo-polyploidization history and plant inulin production.</title>
        <authorList>
            <person name="Fan W."/>
            <person name="Wang S."/>
            <person name="Wang H."/>
            <person name="Wang A."/>
            <person name="Jiang F."/>
            <person name="Liu H."/>
            <person name="Zhao H."/>
            <person name="Xu D."/>
            <person name="Zhang Y."/>
        </authorList>
    </citation>
    <scope>NUCLEOTIDE SEQUENCE [LARGE SCALE GENOMIC DNA]</scope>
    <source>
        <strain evidence="2">cv. Punajuju</strain>
        <tissue evidence="1">Leaves</tissue>
    </source>
</reference>
<sequence>MMTAPWIHCFFLAFFLILSFIAAQSNYSQTTANLSTSWTNDESSIRSINFTDGSRIRIILSTNGYPTCGFFCNGSCTTYLFAIIINLYSLDIGWSNTILYKDIPEVLWSANRDYPVSYGAVLNLTAAGELVLHDVDGSIVWTTNTTGKSIAGMNLTDNGNLVLFDGHKSMVWQSFDHPTDCLVPGQKFSHGQKLISSVSSSNWTAQKDLFSFQLTANGLFAYVESNPPQVYYPSFGIDINFNNFLGRYVRFFNGSLFFFRDTSDYYPLQYVKLMPDGHLKAFNWNSSQGLTVVTDLLTGGLGECFYPLACGRNAICSGNEICSCPGTDHFRAVNDREPKMGCSQVTPLTCNATKDQDFIELNNIKYFTYTADMEGVDMETCKQACLEKCSCKAALFEYGSNNTYGDCYLPSELFTMTSVDAGVLPYNASAFIKVQNVRSTLSSKNSSKNHVAVVLGSTIGGSVLLIIVVIGFAKFIHQEQKLKSEIEEDFGIVLLEILCGRKNFDTSQPQESQHLLGVFQRCCEQGTLVNIIDRYSEEMQVHCTEVMEMMKVGSWCLQTDFTKRPSMSSVVKVLEGVMDVESNLDYNFLYPKLQKITDEDEKSSKPVLPSILSGPR</sequence>
<dbReference type="Proteomes" id="UP001055811">
    <property type="component" value="Linkage Group LG02"/>
</dbReference>
<dbReference type="EMBL" id="CM042010">
    <property type="protein sequence ID" value="KAI3778596.1"/>
    <property type="molecule type" value="Genomic_DNA"/>
</dbReference>
<evidence type="ECO:0000313" key="1">
    <source>
        <dbReference type="EMBL" id="KAI3778596.1"/>
    </source>
</evidence>
<accession>A0ACB9G5V5</accession>
<protein>
    <submittedName>
        <fullName evidence="1">Uncharacterized protein</fullName>
    </submittedName>
</protein>
<reference evidence="2" key="1">
    <citation type="journal article" date="2022" name="Mol. Ecol. Resour.">
        <title>The genomes of chicory, endive, great burdock and yacon provide insights into Asteraceae palaeo-polyploidization history and plant inulin production.</title>
        <authorList>
            <person name="Fan W."/>
            <person name="Wang S."/>
            <person name="Wang H."/>
            <person name="Wang A."/>
            <person name="Jiang F."/>
            <person name="Liu H."/>
            <person name="Zhao H."/>
            <person name="Xu D."/>
            <person name="Zhang Y."/>
        </authorList>
    </citation>
    <scope>NUCLEOTIDE SEQUENCE [LARGE SCALE GENOMIC DNA]</scope>
    <source>
        <strain evidence="2">cv. Punajuju</strain>
    </source>
</reference>